<evidence type="ECO:0000313" key="3">
    <source>
        <dbReference type="EMBL" id="CAB4862886.1"/>
    </source>
</evidence>
<dbReference type="InterPro" id="IPR012340">
    <property type="entry name" value="NA-bd_OB-fold"/>
</dbReference>
<dbReference type="SUPFAM" id="SSF50249">
    <property type="entry name" value="Nucleic acid-binding proteins"/>
    <property type="match status" value="1"/>
</dbReference>
<feature type="domain" description="ChsH2 rubredoxin-like zinc ribbon" evidence="2">
    <location>
        <begin position="28"/>
        <end position="59"/>
    </location>
</feature>
<dbReference type="PANTHER" id="PTHR34075">
    <property type="entry name" value="BLR3430 PROTEIN"/>
    <property type="match status" value="1"/>
</dbReference>
<feature type="domain" description="ChsH2 C-terminal OB-fold" evidence="1">
    <location>
        <begin position="63"/>
        <end position="129"/>
    </location>
</feature>
<protein>
    <submittedName>
        <fullName evidence="3">Unannotated protein</fullName>
    </submittedName>
</protein>
<dbReference type="EMBL" id="CAFBLP010000006">
    <property type="protein sequence ID" value="CAB4862886.1"/>
    <property type="molecule type" value="Genomic_DNA"/>
</dbReference>
<accession>A0A6J7CY12</accession>
<organism evidence="3">
    <name type="scientific">freshwater metagenome</name>
    <dbReference type="NCBI Taxonomy" id="449393"/>
    <lineage>
        <taxon>unclassified sequences</taxon>
        <taxon>metagenomes</taxon>
        <taxon>ecological metagenomes</taxon>
    </lineage>
</organism>
<proteinExistence type="predicted"/>
<dbReference type="Pfam" id="PF01796">
    <property type="entry name" value="OB_ChsH2_C"/>
    <property type="match status" value="1"/>
</dbReference>
<evidence type="ECO:0000259" key="1">
    <source>
        <dbReference type="Pfam" id="PF01796"/>
    </source>
</evidence>
<dbReference type="InterPro" id="IPR022002">
    <property type="entry name" value="ChsH2_Znr"/>
</dbReference>
<dbReference type="InterPro" id="IPR002878">
    <property type="entry name" value="ChsH2_C"/>
</dbReference>
<reference evidence="3" key="1">
    <citation type="submission" date="2020-05" db="EMBL/GenBank/DDBJ databases">
        <authorList>
            <person name="Chiriac C."/>
            <person name="Salcher M."/>
            <person name="Ghai R."/>
            <person name="Kavagutti S V."/>
        </authorList>
    </citation>
    <scope>NUCLEOTIDE SEQUENCE</scope>
</reference>
<sequence length="165" mass="17914">MYSDAVSETLSRVPIVDGWFTDDIHAPTLIGSRCALCGTYVFPPRSGDCPNPRCDSTTLDPTPLSRRGRIWSYTENCYAPPPPYVAADPYEPYALAAVELADEGLVVLGRVVTGIRAADLKVGMEMQLELDVSHRDAEHEYMVYVWAPATSTLPATPATTPGAHS</sequence>
<gene>
    <name evidence="3" type="ORF">UFOPK3376_00366</name>
</gene>
<name>A0A6J7CY12_9ZZZZ</name>
<dbReference type="InterPro" id="IPR052513">
    <property type="entry name" value="Thioester_dehydratase-like"/>
</dbReference>
<evidence type="ECO:0000259" key="2">
    <source>
        <dbReference type="Pfam" id="PF12172"/>
    </source>
</evidence>
<dbReference type="AlphaFoldDB" id="A0A6J7CY12"/>
<dbReference type="Pfam" id="PF12172">
    <property type="entry name" value="zf-ChsH2"/>
    <property type="match status" value="1"/>
</dbReference>
<dbReference type="PANTHER" id="PTHR34075:SF5">
    <property type="entry name" value="BLR3430 PROTEIN"/>
    <property type="match status" value="1"/>
</dbReference>